<dbReference type="Gene3D" id="1.10.10.10">
    <property type="entry name" value="Winged helix-like DNA-binding domain superfamily/Winged helix DNA-binding domain"/>
    <property type="match status" value="1"/>
</dbReference>
<protein>
    <submittedName>
        <fullName evidence="3">Outer membrane protein</fullName>
    </submittedName>
</protein>
<proteinExistence type="predicted"/>
<evidence type="ECO:0000256" key="1">
    <source>
        <dbReference type="SAM" id="MobiDB-lite"/>
    </source>
</evidence>
<dbReference type="Pfam" id="PF13884">
    <property type="entry name" value="Peptidase_S74"/>
    <property type="match status" value="1"/>
</dbReference>
<feature type="compositionally biased region" description="Low complexity" evidence="1">
    <location>
        <begin position="1184"/>
        <end position="1201"/>
    </location>
</feature>
<dbReference type="Proteomes" id="UP000034751">
    <property type="component" value="Unassembled WGS sequence"/>
</dbReference>
<gene>
    <name evidence="3" type="ORF">UW02_C0003G0020</name>
</gene>
<dbReference type="STRING" id="1618747.UW02_C0003G0020"/>
<reference evidence="3 4" key="1">
    <citation type="journal article" date="2015" name="Nature">
        <title>rRNA introns, odd ribosomes, and small enigmatic genomes across a large radiation of phyla.</title>
        <authorList>
            <person name="Brown C.T."/>
            <person name="Hug L.A."/>
            <person name="Thomas B.C."/>
            <person name="Sharon I."/>
            <person name="Castelle C.J."/>
            <person name="Singh A."/>
            <person name="Wilkins M.J."/>
            <person name="Williams K.H."/>
            <person name="Banfield J.F."/>
        </authorList>
    </citation>
    <scope>NUCLEOTIDE SEQUENCE [LARGE SCALE GENOMIC DNA]</scope>
</reference>
<dbReference type="PATRIC" id="fig|1618747.3.peg.113"/>
<feature type="compositionally biased region" description="Low complexity" evidence="1">
    <location>
        <begin position="1129"/>
        <end position="1139"/>
    </location>
</feature>
<dbReference type="InterPro" id="IPR036388">
    <property type="entry name" value="WH-like_DNA-bd_sf"/>
</dbReference>
<organism evidence="3 4">
    <name type="scientific">Candidatus Nomurabacteria bacterium GW2011_GWB1_43_7</name>
    <dbReference type="NCBI Taxonomy" id="1618747"/>
    <lineage>
        <taxon>Bacteria</taxon>
        <taxon>Candidatus Nomuraibacteriota</taxon>
    </lineage>
</organism>
<name>A0A0G1FD08_9BACT</name>
<comment type="caution">
    <text evidence="3">The sequence shown here is derived from an EMBL/GenBank/DDBJ whole genome shotgun (WGS) entry which is preliminary data.</text>
</comment>
<feature type="region of interest" description="Disordered" evidence="1">
    <location>
        <begin position="1126"/>
        <end position="1223"/>
    </location>
</feature>
<evidence type="ECO:0000259" key="2">
    <source>
        <dbReference type="PROSITE" id="PS51688"/>
    </source>
</evidence>
<feature type="compositionally biased region" description="Acidic residues" evidence="1">
    <location>
        <begin position="1164"/>
        <end position="1177"/>
    </location>
</feature>
<dbReference type="AlphaFoldDB" id="A0A0G1FD08"/>
<evidence type="ECO:0000313" key="3">
    <source>
        <dbReference type="EMBL" id="KKT19968.1"/>
    </source>
</evidence>
<accession>A0A0G1FD08</accession>
<evidence type="ECO:0000313" key="4">
    <source>
        <dbReference type="Proteomes" id="UP000034751"/>
    </source>
</evidence>
<sequence length="1223" mass="125107">MVQLIYMPSKFLLKKILISSFFISVFIVPASAFAFNPLSSISSWYDSYKNYLTESMDSVSNAVVDYFGERIYNYMFSSEITSIPSPVIRNTVAAVAGANMQVSDDSPAVAVNTASPQVLYIQGPVGPQGPQGPQGIPGRSGSGGGGSNIDLSSFVTLSLFDSQVDALLTSVESGVNNISNSFGDKVSTALLIVSGNGSIGGDLTVTGTITGNVAGVINPSFTSGSVPFQGASGLDEDNASFNFNNTTNTLTVANLTATAYTNNLSAFSATTSAQLAGVISNETGSGALVFGTSPVFTTPDLGVATATSLAIGGGFGSTGVTISDAGAISADGTVTINAPLATDPAIIFKNAGIETARLRTGNDNIILGKNIATNQYISDSIALGEYALYYSEGSTNVAIGISAGMNTHGVENVYIGYSAGNGISSTGNFDNNNVAIGMLTGYRINDGYDNVFIGHEAGYGSAAGISGYNNIGFGYQPLQRITTGHDNVAVGTQAGFITTTGSTNILIGTYVDATSATASNELNIGGTIYGNLSTDSIRIGAATPTARLHLPAGTITASTAPLKFTSGPLLTTAEAGAVEFLTDAFYGTITTGAARKTFAFLESPSFTTQITTPLAVIDAASPKITFKNGVTEYFSLWSPGNDSIFLGNNAGDATSGNYNIAIGTDSGEGFTSAANYNVFLGHDAGSGYGSSTSGDANVAVGNIALEKITTGGWNTALGYGAGQFVTTGSGNTFIGEEAANYGVTITGDYNTAVGSTALYEIDSGGRNVGIGSYAGKDISSGLRNIAIGYNSGIGLTTGSDNIMIGYNTPPPSATGSSQLNIGNTIYGDLTTDKIGIGTTAPTYMLSLVGTAAQTIWMERNTTAATAGQGLTLSSGGAIAGTADLAGGDLTLKSGISTGSGSSAMHFYTTTAGVSATTDRTPTEKMTILGSGFVGVGNVSPGTLLTVGTDTTNTGNITVYGTGTTCVIGDGVGATNCTSDIRLKDNIETLESELTNIMALRPVTFSWKDKNKDQTTNTGFIAQEVQSIYPNIVRTVYDDYLGIDYAALVVPTIKAVQEINLNLEGIAGTITPLEGSNNESFVAAFFDNLFSKIKDWLGGEGNGVEKLCINNTCVTEAQLQELLENANVDSPASESESTPETTPPPEAPLLDEGGEDSSPPLEGVTPEDEQGVPEEGGDSSEPTSEVTPEPAPELAPELPTEVGTPTEDVGAEPVPETTPDESAI</sequence>
<dbReference type="InterPro" id="IPR030392">
    <property type="entry name" value="S74_ICA"/>
</dbReference>
<feature type="region of interest" description="Disordered" evidence="1">
    <location>
        <begin position="124"/>
        <end position="143"/>
    </location>
</feature>
<feature type="domain" description="Peptidase S74" evidence="2">
    <location>
        <begin position="978"/>
        <end position="1069"/>
    </location>
</feature>
<dbReference type="PROSITE" id="PS51688">
    <property type="entry name" value="ICA"/>
    <property type="match status" value="1"/>
</dbReference>
<dbReference type="EMBL" id="LCGS01000003">
    <property type="protein sequence ID" value="KKT19968.1"/>
    <property type="molecule type" value="Genomic_DNA"/>
</dbReference>